<organism evidence="3 4">
    <name type="scientific">Aspergillus minisclerotigenes</name>
    <dbReference type="NCBI Taxonomy" id="656917"/>
    <lineage>
        <taxon>Eukaryota</taxon>
        <taxon>Fungi</taxon>
        <taxon>Dikarya</taxon>
        <taxon>Ascomycota</taxon>
        <taxon>Pezizomycotina</taxon>
        <taxon>Eurotiomycetes</taxon>
        <taxon>Eurotiomycetidae</taxon>
        <taxon>Eurotiales</taxon>
        <taxon>Aspergillaceae</taxon>
        <taxon>Aspergillus</taxon>
        <taxon>Aspergillus subgen. Circumdati</taxon>
    </lineage>
</organism>
<proteinExistence type="predicted"/>
<dbReference type="PANTHER" id="PTHR48070">
    <property type="entry name" value="ESTERASE OVCA2"/>
    <property type="match status" value="1"/>
</dbReference>
<evidence type="ECO:0000259" key="2">
    <source>
        <dbReference type="Pfam" id="PF03959"/>
    </source>
</evidence>
<accession>A0A5N6IV57</accession>
<keyword evidence="1 3" id="KW-0378">Hydrolase</keyword>
<name>A0A5N6IV57_9EURO</name>
<dbReference type="EMBL" id="ML732836">
    <property type="protein sequence ID" value="KAB8270077.1"/>
    <property type="molecule type" value="Genomic_DNA"/>
</dbReference>
<protein>
    <submittedName>
        <fullName evidence="3">Serine hydrolase FSH</fullName>
    </submittedName>
</protein>
<gene>
    <name evidence="3" type="ORF">BDV30DRAFT_215854</name>
</gene>
<evidence type="ECO:0000313" key="4">
    <source>
        <dbReference type="Proteomes" id="UP000326289"/>
    </source>
</evidence>
<dbReference type="Proteomes" id="UP000326289">
    <property type="component" value="Unassembled WGS sequence"/>
</dbReference>
<dbReference type="GO" id="GO:0005737">
    <property type="term" value="C:cytoplasm"/>
    <property type="evidence" value="ECO:0007669"/>
    <property type="project" value="TreeGrafter"/>
</dbReference>
<dbReference type="InterPro" id="IPR029058">
    <property type="entry name" value="AB_hydrolase_fold"/>
</dbReference>
<dbReference type="InterPro" id="IPR050593">
    <property type="entry name" value="LovG"/>
</dbReference>
<evidence type="ECO:0000313" key="3">
    <source>
        <dbReference type="EMBL" id="KAB8270077.1"/>
    </source>
</evidence>
<dbReference type="GO" id="GO:0005634">
    <property type="term" value="C:nucleus"/>
    <property type="evidence" value="ECO:0007669"/>
    <property type="project" value="TreeGrafter"/>
</dbReference>
<keyword evidence="4" id="KW-1185">Reference proteome</keyword>
<dbReference type="Pfam" id="PF03959">
    <property type="entry name" value="FSH1"/>
    <property type="match status" value="1"/>
</dbReference>
<dbReference type="GO" id="GO:0016787">
    <property type="term" value="F:hydrolase activity"/>
    <property type="evidence" value="ECO:0007669"/>
    <property type="project" value="UniProtKB-KW"/>
</dbReference>
<dbReference type="PANTHER" id="PTHR48070:SF7">
    <property type="entry name" value="SERINE HYDROLASE FSH DOMAIN-CONTAINING PROTEIN-RELATED"/>
    <property type="match status" value="1"/>
</dbReference>
<feature type="domain" description="Serine hydrolase" evidence="2">
    <location>
        <begin position="2"/>
        <end position="200"/>
    </location>
</feature>
<reference evidence="3 4" key="1">
    <citation type="submission" date="2019-04" db="EMBL/GenBank/DDBJ databases">
        <title>Fungal friends and foes A comparative genomics study of 23 Aspergillus species from section Flavi.</title>
        <authorList>
            <consortium name="DOE Joint Genome Institute"/>
            <person name="Kjaerbolling I."/>
            <person name="Vesth T.C."/>
            <person name="Frisvad J.C."/>
            <person name="Nybo J.L."/>
            <person name="Theobald S."/>
            <person name="Kildgaard S."/>
            <person name="Petersen T.I."/>
            <person name="Kuo A."/>
            <person name="Sato A."/>
            <person name="Lyhne E.K."/>
            <person name="Kogle M.E."/>
            <person name="Wiebenga A."/>
            <person name="Kun R.S."/>
            <person name="Lubbers R.J."/>
            <person name="Makela M.R."/>
            <person name="Barry K."/>
            <person name="Chovatia M."/>
            <person name="Clum A."/>
            <person name="Daum C."/>
            <person name="Haridas S."/>
            <person name="He G."/>
            <person name="LaButti K."/>
            <person name="Lipzen A."/>
            <person name="Mondo S."/>
            <person name="Pangilinan J."/>
            <person name="Riley R."/>
            <person name="Salamov A."/>
            <person name="Simmons B.A."/>
            <person name="Magnuson J.K."/>
            <person name="Henrissat B."/>
            <person name="Mortensen U.H."/>
            <person name="Larsen T.O."/>
            <person name="De vries R.P."/>
            <person name="Grigoriev I.V."/>
            <person name="Machida M."/>
            <person name="Baker S.E."/>
            <person name="Andersen M.R."/>
        </authorList>
    </citation>
    <scope>NUCLEOTIDE SEQUENCE [LARGE SCALE GENOMIC DNA]</scope>
    <source>
        <strain evidence="3 4">CBS 117635</strain>
    </source>
</reference>
<evidence type="ECO:0000256" key="1">
    <source>
        <dbReference type="ARBA" id="ARBA00022801"/>
    </source>
</evidence>
<dbReference type="Gene3D" id="3.40.50.1820">
    <property type="entry name" value="alpha/beta hydrolase"/>
    <property type="match status" value="1"/>
</dbReference>
<dbReference type="InterPro" id="IPR005645">
    <property type="entry name" value="FSH-like_dom"/>
</dbReference>
<dbReference type="SUPFAM" id="SSF53474">
    <property type="entry name" value="alpha/beta-Hydrolases"/>
    <property type="match status" value="1"/>
</dbReference>
<dbReference type="GO" id="GO:0019748">
    <property type="term" value="P:secondary metabolic process"/>
    <property type="evidence" value="ECO:0007669"/>
    <property type="project" value="TreeGrafter"/>
</dbReference>
<dbReference type="AlphaFoldDB" id="A0A5N6IV57"/>
<sequence length="223" mass="24374">MHFLCLHGLGTNSQILEAQTAALRYELGDSHSYDYAEGTIPHPMDPEVATYFRTNEGCFAYFDPEKPETFSAALSHLQDFIEQEGPFDAILAYSHGAQLAAAWLAVQDKKGPAYRSIRCAVFLSGGIPYELVSCPNNGRPVMRHMDPCKTGVVVDVPTTHIWGRDDRQYPGTSEVLSNLCVSKWREVFIHPGGHEVPGASAKEAVVGAALVIRKTVGLAVTLQ</sequence>